<reference evidence="5 6" key="1">
    <citation type="journal article" date="2016" name="Nat. Commun.">
        <title>Thousands of microbial genomes shed light on interconnected biogeochemical processes in an aquifer system.</title>
        <authorList>
            <person name="Anantharaman K."/>
            <person name="Brown C.T."/>
            <person name="Hug L.A."/>
            <person name="Sharon I."/>
            <person name="Castelle C.J."/>
            <person name="Probst A.J."/>
            <person name="Thomas B.C."/>
            <person name="Singh A."/>
            <person name="Wilkins M.J."/>
            <person name="Karaoz U."/>
            <person name="Brodie E.L."/>
            <person name="Williams K.H."/>
            <person name="Hubbard S.S."/>
            <person name="Banfield J.F."/>
        </authorList>
    </citation>
    <scope>NUCLEOTIDE SEQUENCE [LARGE SCALE GENOMIC DNA]</scope>
</reference>
<dbReference type="Gene3D" id="3.40.50.920">
    <property type="match status" value="1"/>
</dbReference>
<dbReference type="STRING" id="1817883.A3G31_01120"/>
<protein>
    <submittedName>
        <fullName evidence="5">Transketolase</fullName>
    </submittedName>
</protein>
<evidence type="ECO:0000256" key="2">
    <source>
        <dbReference type="ARBA" id="ARBA00007131"/>
    </source>
</evidence>
<dbReference type="InterPro" id="IPR005475">
    <property type="entry name" value="Transketolase-like_Pyr-bd"/>
</dbReference>
<sequence>MEKLLGTREAYGEALVNLGEKYKNLVVLDADLSGSTKTSMFAKAFPDRFFNMGVAEQNMVGTAAGLAASGKIVFVSTFAIFLTGRAWEQVRQSISFPKQNVKLVSSHGGITVGSDGASHQSVEDISLMRSLPNMKVVVPSDAYEAKKVIEYAAAFVGPIYIRCSREKFPVLFDENYVFELGKGKILKEGKDATIFACGIMLAVSLEAAFVLEEEGINVRVANMPSVKPIDTELIIRCSEETGTIITAEEHSIIGGLGSAVAEVLVENSPCPMTRVGIKDRFGMSGSVKDLLHEYGLTSENMGNAVKVALEKKRKKLKPVY</sequence>
<dbReference type="FunFam" id="3.40.50.970:FF:000129">
    <property type="entry name" value="Transketolase"/>
    <property type="match status" value="1"/>
</dbReference>
<dbReference type="SMART" id="SM00861">
    <property type="entry name" value="Transket_pyr"/>
    <property type="match status" value="1"/>
</dbReference>
<organism evidence="5 6">
    <name type="scientific">Candidatus Schekmanbacteria bacterium RIFCSPLOWO2_12_FULL_38_15</name>
    <dbReference type="NCBI Taxonomy" id="1817883"/>
    <lineage>
        <taxon>Bacteria</taxon>
        <taxon>Candidatus Schekmaniibacteriota</taxon>
    </lineage>
</organism>
<keyword evidence="3" id="KW-0786">Thiamine pyrophosphate</keyword>
<proteinExistence type="inferred from homology"/>
<accession>A0A1F7SNN8</accession>
<dbReference type="Pfam" id="PF02780">
    <property type="entry name" value="Transketolase_C"/>
    <property type="match status" value="1"/>
</dbReference>
<dbReference type="SUPFAM" id="SSF52518">
    <property type="entry name" value="Thiamin diphosphate-binding fold (THDP-binding)"/>
    <property type="match status" value="1"/>
</dbReference>
<dbReference type="EMBL" id="MGDI01000001">
    <property type="protein sequence ID" value="OGL55396.1"/>
    <property type="molecule type" value="Genomic_DNA"/>
</dbReference>
<dbReference type="CDD" id="cd07033">
    <property type="entry name" value="TPP_PYR_DXS_TK_like"/>
    <property type="match status" value="1"/>
</dbReference>
<dbReference type="Gene3D" id="3.40.50.970">
    <property type="match status" value="1"/>
</dbReference>
<dbReference type="Proteomes" id="UP000178082">
    <property type="component" value="Unassembled WGS sequence"/>
</dbReference>
<evidence type="ECO:0000256" key="1">
    <source>
        <dbReference type="ARBA" id="ARBA00001964"/>
    </source>
</evidence>
<dbReference type="InterPro" id="IPR029061">
    <property type="entry name" value="THDP-binding"/>
</dbReference>
<comment type="cofactor">
    <cofactor evidence="1">
        <name>thiamine diphosphate</name>
        <dbReference type="ChEBI" id="CHEBI:58937"/>
    </cofactor>
</comment>
<comment type="caution">
    <text evidence="5">The sequence shown here is derived from an EMBL/GenBank/DDBJ whole genome shotgun (WGS) entry which is preliminary data.</text>
</comment>
<evidence type="ECO:0000256" key="3">
    <source>
        <dbReference type="ARBA" id="ARBA00023052"/>
    </source>
</evidence>
<feature type="domain" description="Transketolase-like pyrimidine-binding" evidence="4">
    <location>
        <begin position="5"/>
        <end position="170"/>
    </location>
</feature>
<dbReference type="AlphaFoldDB" id="A0A1F7SNN8"/>
<evidence type="ECO:0000259" key="4">
    <source>
        <dbReference type="SMART" id="SM00861"/>
    </source>
</evidence>
<evidence type="ECO:0000313" key="6">
    <source>
        <dbReference type="Proteomes" id="UP000178082"/>
    </source>
</evidence>
<dbReference type="PANTHER" id="PTHR43825">
    <property type="entry name" value="PYRUVATE DEHYDROGENASE E1 COMPONENT"/>
    <property type="match status" value="1"/>
</dbReference>
<dbReference type="SUPFAM" id="SSF52922">
    <property type="entry name" value="TK C-terminal domain-like"/>
    <property type="match status" value="1"/>
</dbReference>
<comment type="similarity">
    <text evidence="2">Belongs to the transketolase family.</text>
</comment>
<dbReference type="PANTHER" id="PTHR43825:SF1">
    <property type="entry name" value="TRANSKETOLASE-LIKE PYRIMIDINE-BINDING DOMAIN-CONTAINING PROTEIN"/>
    <property type="match status" value="1"/>
</dbReference>
<dbReference type="Pfam" id="PF02779">
    <property type="entry name" value="Transket_pyr"/>
    <property type="match status" value="1"/>
</dbReference>
<dbReference type="InterPro" id="IPR009014">
    <property type="entry name" value="Transketo_C/PFOR_II"/>
</dbReference>
<dbReference type="InterPro" id="IPR033248">
    <property type="entry name" value="Transketolase_C"/>
</dbReference>
<evidence type="ECO:0000313" key="5">
    <source>
        <dbReference type="EMBL" id="OGL55396.1"/>
    </source>
</evidence>
<gene>
    <name evidence="5" type="ORF">A3G31_01120</name>
</gene>
<name>A0A1F7SNN8_9BACT</name>
<dbReference type="InterPro" id="IPR051157">
    <property type="entry name" value="PDH/Transketolase"/>
</dbReference>